<gene>
    <name evidence="2" type="ORF">SAMN05443287_101527</name>
</gene>
<accession>A0A1H6S640</accession>
<keyword evidence="1" id="KW-0812">Transmembrane</keyword>
<dbReference type="Proteomes" id="UP000198707">
    <property type="component" value="Unassembled WGS sequence"/>
</dbReference>
<dbReference type="EMBL" id="FNYV01000001">
    <property type="protein sequence ID" value="SEI62206.1"/>
    <property type="molecule type" value="Genomic_DNA"/>
</dbReference>
<organism evidence="2 3">
    <name type="scientific">Micromonospora phaseoli</name>
    <dbReference type="NCBI Taxonomy" id="1144548"/>
    <lineage>
        <taxon>Bacteria</taxon>
        <taxon>Bacillati</taxon>
        <taxon>Actinomycetota</taxon>
        <taxon>Actinomycetes</taxon>
        <taxon>Micromonosporales</taxon>
        <taxon>Micromonosporaceae</taxon>
        <taxon>Micromonospora</taxon>
    </lineage>
</organism>
<dbReference type="AlphaFoldDB" id="A0A1H6S640"/>
<evidence type="ECO:0008006" key="4">
    <source>
        <dbReference type="Google" id="ProtNLM"/>
    </source>
</evidence>
<proteinExistence type="predicted"/>
<keyword evidence="3" id="KW-1185">Reference proteome</keyword>
<keyword evidence="1" id="KW-1133">Transmembrane helix</keyword>
<feature type="transmembrane region" description="Helical" evidence="1">
    <location>
        <begin position="29"/>
        <end position="49"/>
    </location>
</feature>
<evidence type="ECO:0000313" key="2">
    <source>
        <dbReference type="EMBL" id="SEI62206.1"/>
    </source>
</evidence>
<name>A0A1H6S640_9ACTN</name>
<evidence type="ECO:0000256" key="1">
    <source>
        <dbReference type="SAM" id="Phobius"/>
    </source>
</evidence>
<evidence type="ECO:0000313" key="3">
    <source>
        <dbReference type="Proteomes" id="UP000198707"/>
    </source>
</evidence>
<dbReference type="STRING" id="1144548.SAMN05443287_101527"/>
<sequence>MFAVVVAALLLGSVGYLFSLQSTVRASMSGRLCAGVLSLIVLLTAASFLHHGLQRFQVDVDRHGWTVRIGRYRRDLRWAEVSAVVVKNRQIEGRGHRRAGPALYLVPELGVSLNVPSDLRATVDGRPAIGCST</sequence>
<protein>
    <recommendedName>
        <fullName evidence="4">PH domain-containing protein</fullName>
    </recommendedName>
</protein>
<reference evidence="3" key="1">
    <citation type="submission" date="2016-10" db="EMBL/GenBank/DDBJ databases">
        <authorList>
            <person name="Varghese N."/>
            <person name="Submissions S."/>
        </authorList>
    </citation>
    <scope>NUCLEOTIDE SEQUENCE [LARGE SCALE GENOMIC DNA]</scope>
    <source>
        <strain evidence="3">CGMCC 4.7038</strain>
    </source>
</reference>
<keyword evidence="1" id="KW-0472">Membrane</keyword>